<dbReference type="AlphaFoldDB" id="A0AA40LQW8"/>
<dbReference type="PANTHER" id="PTHR45913:SF5">
    <property type="entry name" value="GENERAL TRANSCRIPTION FACTOR II-I REPEAT DOMAIN-CONTAINING PROTEIN 2A-LIKE PROTEIN"/>
    <property type="match status" value="1"/>
</dbReference>
<proteinExistence type="predicted"/>
<keyword evidence="3" id="KW-0812">Transmembrane</keyword>
<feature type="compositionally biased region" description="Basic and acidic residues" evidence="2">
    <location>
        <begin position="1"/>
        <end position="24"/>
    </location>
</feature>
<evidence type="ECO:0000313" key="5">
    <source>
        <dbReference type="Proteomes" id="UP001177744"/>
    </source>
</evidence>
<keyword evidence="1" id="KW-0175">Coiled coil</keyword>
<feature type="region of interest" description="Disordered" evidence="2">
    <location>
        <begin position="1"/>
        <end position="45"/>
    </location>
</feature>
<evidence type="ECO:0000256" key="3">
    <source>
        <dbReference type="SAM" id="Phobius"/>
    </source>
</evidence>
<protein>
    <recommendedName>
        <fullName evidence="6">SPIN-DOC-like zinc-finger domain-containing protein</fullName>
    </recommendedName>
</protein>
<evidence type="ECO:0008006" key="6">
    <source>
        <dbReference type="Google" id="ProtNLM"/>
    </source>
</evidence>
<evidence type="ECO:0000256" key="1">
    <source>
        <dbReference type="SAM" id="Coils"/>
    </source>
</evidence>
<sequence length="375" mass="43104">MQEKESYINRHPEERNKHGVDKETGPIGKKRRNHMEKEVNKMEASNMSEKEFRAMVIRTLKRTEDKCNNICKNQEEMKKNQEEMKNDIAAIKNTIESINSRLKETEDHISELEDKVHTFTSPNRQLPLPPLALPSWIWLPHQELSAQRWNSVGTQTKVGLALLLMCCGLELEYVWLIFVILPVPHSLQGRLQMGNRPNKLSIILSSVTVPLMENPKNKKLRLSKGSGSSSGRPFQETWTEMYGFIEKNGTSFCILCNETVVSRTWNINRHFETNHSQLLEKSEDEKKEYISRQLHLYKSQSNSILKFMKGSTNLTSASLSIAHSIAQHGKALSEGEFIKETLLRCAPVLFHGMQNKDAIIKRISELPLSRNIIKD</sequence>
<reference evidence="4" key="1">
    <citation type="submission" date="2023-06" db="EMBL/GenBank/DDBJ databases">
        <title>Reference genome for the Northern bat (Eptesicus nilssonii), a most northern bat species.</title>
        <authorList>
            <person name="Laine V.N."/>
            <person name="Pulliainen A.T."/>
            <person name="Lilley T.M."/>
        </authorList>
    </citation>
    <scope>NUCLEOTIDE SEQUENCE</scope>
    <source>
        <strain evidence="4">BLF_Eptnil</strain>
        <tissue evidence="4">Kidney</tissue>
    </source>
</reference>
<dbReference type="PANTHER" id="PTHR45913">
    <property type="entry name" value="EPM2A-INTERACTING PROTEIN 1"/>
    <property type="match status" value="1"/>
</dbReference>
<evidence type="ECO:0000256" key="2">
    <source>
        <dbReference type="SAM" id="MobiDB-lite"/>
    </source>
</evidence>
<feature type="transmembrane region" description="Helical" evidence="3">
    <location>
        <begin position="158"/>
        <end position="181"/>
    </location>
</feature>
<comment type="caution">
    <text evidence="4">The sequence shown here is derived from an EMBL/GenBank/DDBJ whole genome shotgun (WGS) entry which is preliminary data.</text>
</comment>
<keyword evidence="3" id="KW-1133">Transmembrane helix</keyword>
<keyword evidence="3" id="KW-0472">Membrane</keyword>
<dbReference type="EMBL" id="JAULJE010000007">
    <property type="protein sequence ID" value="KAK1340738.1"/>
    <property type="molecule type" value="Genomic_DNA"/>
</dbReference>
<keyword evidence="5" id="KW-1185">Reference proteome</keyword>
<name>A0AA40LQW8_CNENI</name>
<dbReference type="Proteomes" id="UP001177744">
    <property type="component" value="Unassembled WGS sequence"/>
</dbReference>
<feature type="coiled-coil region" evidence="1">
    <location>
        <begin position="60"/>
        <end position="115"/>
    </location>
</feature>
<organism evidence="4 5">
    <name type="scientific">Cnephaeus nilssonii</name>
    <name type="common">Northern bat</name>
    <name type="synonym">Eptesicus nilssonii</name>
    <dbReference type="NCBI Taxonomy" id="3371016"/>
    <lineage>
        <taxon>Eukaryota</taxon>
        <taxon>Metazoa</taxon>
        <taxon>Chordata</taxon>
        <taxon>Craniata</taxon>
        <taxon>Vertebrata</taxon>
        <taxon>Euteleostomi</taxon>
        <taxon>Mammalia</taxon>
        <taxon>Eutheria</taxon>
        <taxon>Laurasiatheria</taxon>
        <taxon>Chiroptera</taxon>
        <taxon>Yangochiroptera</taxon>
        <taxon>Vespertilionidae</taxon>
        <taxon>Cnephaeus</taxon>
    </lineage>
</organism>
<accession>A0AA40LQW8</accession>
<gene>
    <name evidence="4" type="ORF">QTO34_017130</name>
</gene>
<evidence type="ECO:0000313" key="4">
    <source>
        <dbReference type="EMBL" id="KAK1340738.1"/>
    </source>
</evidence>